<dbReference type="PANTHER" id="PTHR30349:SF41">
    <property type="entry name" value="INTEGRASE_RECOMBINASE PROTEIN MJ0367-RELATED"/>
    <property type="match status" value="1"/>
</dbReference>
<proteinExistence type="inferred from homology"/>
<dbReference type="CDD" id="cd01184">
    <property type="entry name" value="INT_C_like_1"/>
    <property type="match status" value="1"/>
</dbReference>
<dbReference type="Pfam" id="PF00589">
    <property type="entry name" value="Phage_integrase"/>
    <property type="match status" value="1"/>
</dbReference>
<dbReference type="Gene3D" id="1.10.443.10">
    <property type="entry name" value="Intergrase catalytic core"/>
    <property type="match status" value="1"/>
</dbReference>
<dbReference type="InterPro" id="IPR010998">
    <property type="entry name" value="Integrase_recombinase_N"/>
</dbReference>
<comment type="similarity">
    <text evidence="1">Belongs to the 'phage' integrase family.</text>
</comment>
<keyword evidence="7" id="KW-1185">Reference proteome</keyword>
<keyword evidence="3" id="KW-0238">DNA-binding</keyword>
<evidence type="ECO:0000256" key="2">
    <source>
        <dbReference type="ARBA" id="ARBA00022908"/>
    </source>
</evidence>
<organism evidence="6 7">
    <name type="scientific">Croceicoccus mobilis</name>
    <dbReference type="NCBI Taxonomy" id="1703339"/>
    <lineage>
        <taxon>Bacteria</taxon>
        <taxon>Pseudomonadati</taxon>
        <taxon>Pseudomonadota</taxon>
        <taxon>Alphaproteobacteria</taxon>
        <taxon>Sphingomonadales</taxon>
        <taxon>Erythrobacteraceae</taxon>
        <taxon>Croceicoccus</taxon>
    </lineage>
</organism>
<dbReference type="InterPro" id="IPR002104">
    <property type="entry name" value="Integrase_catalytic"/>
</dbReference>
<dbReference type="Gene3D" id="1.10.150.130">
    <property type="match status" value="1"/>
</dbReference>
<dbReference type="RefSeq" id="WP_172808156.1">
    <property type="nucleotide sequence ID" value="NZ_BMIP01000001.1"/>
</dbReference>
<dbReference type="PROSITE" id="PS51898">
    <property type="entry name" value="TYR_RECOMBINASE"/>
    <property type="match status" value="1"/>
</dbReference>
<keyword evidence="2" id="KW-0229">DNA integration</keyword>
<keyword evidence="4" id="KW-0233">DNA recombination</keyword>
<dbReference type="EMBL" id="BMIP01000001">
    <property type="protein sequence ID" value="GGD61755.1"/>
    <property type="molecule type" value="Genomic_DNA"/>
</dbReference>
<evidence type="ECO:0000313" key="7">
    <source>
        <dbReference type="Proteomes" id="UP000612349"/>
    </source>
</evidence>
<dbReference type="GO" id="GO:0003677">
    <property type="term" value="F:DNA binding"/>
    <property type="evidence" value="ECO:0007669"/>
    <property type="project" value="UniProtKB-KW"/>
</dbReference>
<dbReference type="PANTHER" id="PTHR30349">
    <property type="entry name" value="PHAGE INTEGRASE-RELATED"/>
    <property type="match status" value="1"/>
</dbReference>
<dbReference type="InterPro" id="IPR013762">
    <property type="entry name" value="Integrase-like_cat_sf"/>
</dbReference>
<accession>A0A917DR28</accession>
<dbReference type="AlphaFoldDB" id="A0A917DR28"/>
<reference evidence="6" key="2">
    <citation type="submission" date="2020-09" db="EMBL/GenBank/DDBJ databases">
        <authorList>
            <person name="Sun Q."/>
            <person name="Zhou Y."/>
        </authorList>
    </citation>
    <scope>NUCLEOTIDE SEQUENCE</scope>
    <source>
        <strain evidence="6">CGMCC 1.15360</strain>
    </source>
</reference>
<dbReference type="SUPFAM" id="SSF56349">
    <property type="entry name" value="DNA breaking-rejoining enzymes"/>
    <property type="match status" value="1"/>
</dbReference>
<evidence type="ECO:0000259" key="5">
    <source>
        <dbReference type="PROSITE" id="PS51898"/>
    </source>
</evidence>
<evidence type="ECO:0000256" key="1">
    <source>
        <dbReference type="ARBA" id="ARBA00008857"/>
    </source>
</evidence>
<evidence type="ECO:0000256" key="3">
    <source>
        <dbReference type="ARBA" id="ARBA00023125"/>
    </source>
</evidence>
<dbReference type="InterPro" id="IPR050090">
    <property type="entry name" value="Tyrosine_recombinase_XerCD"/>
</dbReference>
<evidence type="ECO:0000256" key="4">
    <source>
        <dbReference type="ARBA" id="ARBA00023172"/>
    </source>
</evidence>
<feature type="domain" description="Tyr recombinase" evidence="5">
    <location>
        <begin position="337"/>
        <end position="534"/>
    </location>
</feature>
<reference evidence="6" key="1">
    <citation type="journal article" date="2014" name="Int. J. Syst. Evol. Microbiol.">
        <title>Complete genome sequence of Corynebacterium casei LMG S-19264T (=DSM 44701T), isolated from a smear-ripened cheese.</title>
        <authorList>
            <consortium name="US DOE Joint Genome Institute (JGI-PGF)"/>
            <person name="Walter F."/>
            <person name="Albersmeier A."/>
            <person name="Kalinowski J."/>
            <person name="Ruckert C."/>
        </authorList>
    </citation>
    <scope>NUCLEOTIDE SEQUENCE</scope>
    <source>
        <strain evidence="6">CGMCC 1.15360</strain>
    </source>
</reference>
<sequence>MENMFKLSRRKGSAKWQVRKRWPSDVSAILKGEFNASTGEEDRKLAQQRLPFISAEYERRVQEARDRLSAQPRGSLSDAEAHRMAADFYREALPRYVTSRQLDPIQHQELQALMHQRLKGAQAMLGRNEYGAVTGIARELMKRADITLPEESPSLEFLHRMLMRAFVSLHEAAAANLDGKADFVPSDAALLDAPADPGEQSEGRTLDALITAYEADKAPGWSGSTKKAKPAVFRLLRDVFPDRTVASITREDARDVVEVLRQLPTQIGKRKELAGLTVPQAVEKGRALKLQTISPKTINDGYLLHIASLFNWARREQWIASSPFEGLSVYDPVDDSERRDPFTIEQLNTIFASGPWTAPWSPDRDKPGRYWVPLLCLYHGLRNGEAAGLRVEDVGTDGDIPVIHIRPYDTRKLKTKDARATLALHPELIRLGFMHHVEARRDARETLLFPEGAANSRGQVGAKLGERFSAHVKKLGLEGRKLGMHSFRHCFEDRLREAELPERTALALARRTEPGSSRIYGDGLSMRQKAEAVAKIRYPGLDLSHLRDGQK</sequence>
<protein>
    <submittedName>
        <fullName evidence="6">Integrase</fullName>
    </submittedName>
</protein>
<dbReference type="Proteomes" id="UP000612349">
    <property type="component" value="Unassembled WGS sequence"/>
</dbReference>
<dbReference type="GO" id="GO:0006310">
    <property type="term" value="P:DNA recombination"/>
    <property type="evidence" value="ECO:0007669"/>
    <property type="project" value="UniProtKB-KW"/>
</dbReference>
<name>A0A917DR28_9SPHN</name>
<gene>
    <name evidence="6" type="ORF">GCM10010990_09020</name>
</gene>
<dbReference type="InterPro" id="IPR011010">
    <property type="entry name" value="DNA_brk_join_enz"/>
</dbReference>
<comment type="caution">
    <text evidence="6">The sequence shown here is derived from an EMBL/GenBank/DDBJ whole genome shotgun (WGS) entry which is preliminary data.</text>
</comment>
<evidence type="ECO:0000313" key="6">
    <source>
        <dbReference type="EMBL" id="GGD61755.1"/>
    </source>
</evidence>
<dbReference type="GO" id="GO:0015074">
    <property type="term" value="P:DNA integration"/>
    <property type="evidence" value="ECO:0007669"/>
    <property type="project" value="UniProtKB-KW"/>
</dbReference>